<dbReference type="Gene3D" id="2.60.40.10">
    <property type="entry name" value="Immunoglobulins"/>
    <property type="match status" value="1"/>
</dbReference>
<dbReference type="Ensembl" id="ENSMALT00000032984.1">
    <property type="protein sequence ID" value="ENSMALP00000032425.1"/>
    <property type="gene ID" value="ENSMALG00000022337.1"/>
</dbReference>
<dbReference type="InterPro" id="IPR036179">
    <property type="entry name" value="Ig-like_dom_sf"/>
</dbReference>
<reference evidence="1" key="1">
    <citation type="submission" date="2025-08" db="UniProtKB">
        <authorList>
            <consortium name="Ensembl"/>
        </authorList>
    </citation>
    <scope>IDENTIFICATION</scope>
</reference>
<dbReference type="STRING" id="43700.ENSMALP00000032425"/>
<evidence type="ECO:0000313" key="1">
    <source>
        <dbReference type="Ensembl" id="ENSMALP00000032425.1"/>
    </source>
</evidence>
<sequence>MWWLCGDRKLRPVLPPDWAGSCAIVQLLMPFHMLPISGDDLINQLSKTSHLRHRRAAPGGSFDSHIYIDAIERFKLKREDMITGSLIIDPVKPSDSAVYFCAASTQ</sequence>
<name>A0A3Q3KG42_MONAL</name>
<accession>A0A3Q3KG42</accession>
<reference evidence="1" key="2">
    <citation type="submission" date="2025-09" db="UniProtKB">
        <authorList>
            <consortium name="Ensembl"/>
        </authorList>
    </citation>
    <scope>IDENTIFICATION</scope>
</reference>
<organism evidence="1 2">
    <name type="scientific">Monopterus albus</name>
    <name type="common">Swamp eel</name>
    <dbReference type="NCBI Taxonomy" id="43700"/>
    <lineage>
        <taxon>Eukaryota</taxon>
        <taxon>Metazoa</taxon>
        <taxon>Chordata</taxon>
        <taxon>Craniata</taxon>
        <taxon>Vertebrata</taxon>
        <taxon>Euteleostomi</taxon>
        <taxon>Actinopterygii</taxon>
        <taxon>Neopterygii</taxon>
        <taxon>Teleostei</taxon>
        <taxon>Neoteleostei</taxon>
        <taxon>Acanthomorphata</taxon>
        <taxon>Anabantaria</taxon>
        <taxon>Synbranchiformes</taxon>
        <taxon>Synbranchidae</taxon>
        <taxon>Monopterus</taxon>
    </lineage>
</organism>
<evidence type="ECO:0000313" key="2">
    <source>
        <dbReference type="Proteomes" id="UP000261600"/>
    </source>
</evidence>
<dbReference type="InterPro" id="IPR013783">
    <property type="entry name" value="Ig-like_fold"/>
</dbReference>
<evidence type="ECO:0008006" key="3">
    <source>
        <dbReference type="Google" id="ProtNLM"/>
    </source>
</evidence>
<dbReference type="AlphaFoldDB" id="A0A3Q3KG42"/>
<proteinExistence type="predicted"/>
<keyword evidence="2" id="KW-1185">Reference proteome</keyword>
<dbReference type="SUPFAM" id="SSF48726">
    <property type="entry name" value="Immunoglobulin"/>
    <property type="match status" value="1"/>
</dbReference>
<protein>
    <recommendedName>
        <fullName evidence="3">Immunoglobulin V-set domain-containing protein</fullName>
    </recommendedName>
</protein>
<dbReference type="Proteomes" id="UP000261600">
    <property type="component" value="Unplaced"/>
</dbReference>